<evidence type="ECO:0000313" key="6">
    <source>
        <dbReference type="Proteomes" id="UP001248581"/>
    </source>
</evidence>
<dbReference type="EMBL" id="CP134146">
    <property type="protein sequence ID" value="WNC66959.1"/>
    <property type="molecule type" value="Genomic_DNA"/>
</dbReference>
<proteinExistence type="predicted"/>
<dbReference type="InterPro" id="IPR017938">
    <property type="entry name" value="Riboflavin_synthase-like_b-brl"/>
</dbReference>
<reference evidence="6" key="1">
    <citation type="submission" date="2023-09" db="EMBL/GenBank/DDBJ databases">
        <authorList>
            <person name="Li S."/>
            <person name="Li X."/>
            <person name="Zhang C."/>
            <person name="Zhao Z."/>
        </authorList>
    </citation>
    <scope>NUCLEOTIDE SEQUENCE [LARGE SCALE GENOMIC DNA]</scope>
    <source>
        <strain evidence="6">SQ345</strain>
    </source>
</reference>
<feature type="domain" description="Lumazine-binding" evidence="4">
    <location>
        <begin position="103"/>
        <end position="204"/>
    </location>
</feature>
<dbReference type="EC" id="2.5.1.9" evidence="2"/>
<name>A0ABY9TDN0_9GAMM</name>
<keyword evidence="1" id="KW-0677">Repeat</keyword>
<evidence type="ECO:0000256" key="2">
    <source>
        <dbReference type="NCBIfam" id="TIGR00187"/>
    </source>
</evidence>
<sequence length="220" mass="24082">MFTGIVQSTGQVNSIKIGDNFKHIEILVPIQFINNLETGASVANNGVCLTAVNFAKFDANTAVIGFDVIDETLRLTNLDAIKENSLINVERSMKAGDEIGGHIVSGHIHTMASLVERIDSTDNCQLKFAIKSEWKKYIFAKGFIAVNGASLTLGEVETLDNGDCEFLLHLIPETLERTNLSVLTLGDNVNIEIDQQTMTIVDSIERIMSERLLTEGSLNV</sequence>
<dbReference type="SUPFAM" id="SSF63380">
    <property type="entry name" value="Riboflavin synthase domain-like"/>
    <property type="match status" value="2"/>
</dbReference>
<dbReference type="InterPro" id="IPR026017">
    <property type="entry name" value="Lumazine-bd_dom"/>
</dbReference>
<keyword evidence="6" id="KW-1185">Reference proteome</keyword>
<dbReference type="PANTHER" id="PTHR21098:SF0">
    <property type="entry name" value="RIBOFLAVIN SYNTHASE"/>
    <property type="match status" value="1"/>
</dbReference>
<dbReference type="NCBIfam" id="NF009566">
    <property type="entry name" value="PRK13020.1"/>
    <property type="match status" value="1"/>
</dbReference>
<dbReference type="Gene3D" id="2.40.30.20">
    <property type="match status" value="2"/>
</dbReference>
<dbReference type="PROSITE" id="PS51177">
    <property type="entry name" value="LUMAZINE_BIND"/>
    <property type="match status" value="2"/>
</dbReference>
<feature type="repeat" description="Lumazine-binding" evidence="3">
    <location>
        <begin position="1"/>
        <end position="102"/>
    </location>
</feature>
<organism evidence="5 6">
    <name type="scientific">Thalassotalea nanhaiensis</name>
    <dbReference type="NCBI Taxonomy" id="3065648"/>
    <lineage>
        <taxon>Bacteria</taxon>
        <taxon>Pseudomonadati</taxon>
        <taxon>Pseudomonadota</taxon>
        <taxon>Gammaproteobacteria</taxon>
        <taxon>Alteromonadales</taxon>
        <taxon>Colwelliaceae</taxon>
        <taxon>Thalassotalea</taxon>
    </lineage>
</organism>
<dbReference type="InterPro" id="IPR023366">
    <property type="entry name" value="ATP_synth_asu-like_sf"/>
</dbReference>
<dbReference type="PANTHER" id="PTHR21098">
    <property type="entry name" value="RIBOFLAVIN SYNTHASE ALPHA CHAIN"/>
    <property type="match status" value="1"/>
</dbReference>
<feature type="repeat" description="Lumazine-binding" evidence="3">
    <location>
        <begin position="103"/>
        <end position="204"/>
    </location>
</feature>
<dbReference type="RefSeq" id="WP_348386123.1">
    <property type="nucleotide sequence ID" value="NZ_CP134146.1"/>
</dbReference>
<dbReference type="CDD" id="cd00402">
    <property type="entry name" value="Riboflavin_synthase_like"/>
    <property type="match status" value="1"/>
</dbReference>
<evidence type="ECO:0000256" key="3">
    <source>
        <dbReference type="PROSITE-ProRule" id="PRU00524"/>
    </source>
</evidence>
<feature type="domain" description="Lumazine-binding" evidence="4">
    <location>
        <begin position="1"/>
        <end position="102"/>
    </location>
</feature>
<evidence type="ECO:0000256" key="1">
    <source>
        <dbReference type="ARBA" id="ARBA00022737"/>
    </source>
</evidence>
<dbReference type="NCBIfam" id="NF006767">
    <property type="entry name" value="PRK09289.1"/>
    <property type="match status" value="1"/>
</dbReference>
<dbReference type="InterPro" id="IPR001783">
    <property type="entry name" value="Lumazine-bd"/>
</dbReference>
<evidence type="ECO:0000313" key="5">
    <source>
        <dbReference type="EMBL" id="WNC66959.1"/>
    </source>
</evidence>
<dbReference type="PIRSF" id="PIRSF000498">
    <property type="entry name" value="Riboflavin_syn_A"/>
    <property type="match status" value="1"/>
</dbReference>
<dbReference type="NCBIfam" id="TIGR00187">
    <property type="entry name" value="ribE"/>
    <property type="match status" value="1"/>
</dbReference>
<gene>
    <name evidence="5" type="ORF">RI845_10495</name>
</gene>
<accession>A0ABY9TDN0</accession>
<evidence type="ECO:0000259" key="4">
    <source>
        <dbReference type="PROSITE" id="PS51177"/>
    </source>
</evidence>
<dbReference type="Proteomes" id="UP001248581">
    <property type="component" value="Chromosome"/>
</dbReference>
<protein>
    <recommendedName>
        <fullName evidence="2">Riboflavin synthase</fullName>
        <ecNumber evidence="2">2.5.1.9</ecNumber>
    </recommendedName>
</protein>
<dbReference type="Pfam" id="PF00677">
    <property type="entry name" value="Lum_binding"/>
    <property type="match status" value="2"/>
</dbReference>